<dbReference type="InterPro" id="IPR036396">
    <property type="entry name" value="Cyt_P450_sf"/>
</dbReference>
<sequence>MHRLGDWVLEGKPRPDLTEYIDKLVTRKLANTAAPAEDLLDELVRAREEGDQLSHDELISFGVNLLVAGHETSANQISSCVATLLRWPENWAKLVAGHSLVDSAIEELLWFNRFSEVGQLRVALEDVELHGVQIKAGEGVMATLNSANRDPRAYDEPDELRSDRKGQQAPVVHSARTSASAPSWPASSCRSPCSPSSAVSPT</sequence>
<dbReference type="Gene3D" id="1.10.630.10">
    <property type="entry name" value="Cytochrome P450"/>
    <property type="match status" value="1"/>
</dbReference>
<name>A0ABY2BKY8_9ACTN</name>
<accession>A0ABY2BKY8</accession>
<keyword evidence="4" id="KW-1185">Reference proteome</keyword>
<dbReference type="EMBL" id="SLWM01000006">
    <property type="protein sequence ID" value="TCO23004.1"/>
    <property type="molecule type" value="Genomic_DNA"/>
</dbReference>
<dbReference type="PANTHER" id="PTHR46696">
    <property type="entry name" value="P450, PUTATIVE (EUROFUNG)-RELATED"/>
    <property type="match status" value="1"/>
</dbReference>
<organism evidence="3 4">
    <name type="scientific">Kribbella orskensis</name>
    <dbReference type="NCBI Taxonomy" id="2512216"/>
    <lineage>
        <taxon>Bacteria</taxon>
        <taxon>Bacillati</taxon>
        <taxon>Actinomycetota</taxon>
        <taxon>Actinomycetes</taxon>
        <taxon>Propionibacteriales</taxon>
        <taxon>Kribbellaceae</taxon>
        <taxon>Kribbella</taxon>
    </lineage>
</organism>
<feature type="region of interest" description="Disordered" evidence="2">
    <location>
        <begin position="145"/>
        <end position="202"/>
    </location>
</feature>
<comment type="caution">
    <text evidence="3">The sequence shown here is derived from an EMBL/GenBank/DDBJ whole genome shotgun (WGS) entry which is preliminary data.</text>
</comment>
<evidence type="ECO:0000313" key="4">
    <source>
        <dbReference type="Proteomes" id="UP000295818"/>
    </source>
</evidence>
<dbReference type="PRINTS" id="PR00359">
    <property type="entry name" value="BP450"/>
</dbReference>
<feature type="compositionally biased region" description="Low complexity" evidence="2">
    <location>
        <begin position="174"/>
        <end position="202"/>
    </location>
</feature>
<protein>
    <submittedName>
        <fullName evidence="3">Cytochrome P450</fullName>
    </submittedName>
</protein>
<comment type="similarity">
    <text evidence="1">Belongs to the cytochrome P450 family.</text>
</comment>
<gene>
    <name evidence="3" type="ORF">EV644_106312</name>
</gene>
<feature type="compositionally biased region" description="Basic and acidic residues" evidence="2">
    <location>
        <begin position="149"/>
        <end position="166"/>
    </location>
</feature>
<evidence type="ECO:0000256" key="1">
    <source>
        <dbReference type="ARBA" id="ARBA00010617"/>
    </source>
</evidence>
<proteinExistence type="inferred from homology"/>
<reference evidence="3 4" key="1">
    <citation type="journal article" date="2015" name="Stand. Genomic Sci.">
        <title>Genomic Encyclopedia of Bacterial and Archaeal Type Strains, Phase III: the genomes of soil and plant-associated and newly described type strains.</title>
        <authorList>
            <person name="Whitman W.B."/>
            <person name="Woyke T."/>
            <person name="Klenk H.P."/>
            <person name="Zhou Y."/>
            <person name="Lilburn T.G."/>
            <person name="Beck B.J."/>
            <person name="De Vos P."/>
            <person name="Vandamme P."/>
            <person name="Eisen J.A."/>
            <person name="Garrity G."/>
            <person name="Hugenholtz P."/>
            <person name="Kyrpides N.C."/>
        </authorList>
    </citation>
    <scope>NUCLEOTIDE SEQUENCE [LARGE SCALE GENOMIC DNA]</scope>
    <source>
        <strain evidence="3 4">VKM Ac-2538</strain>
    </source>
</reference>
<dbReference type="InterPro" id="IPR001128">
    <property type="entry name" value="Cyt_P450"/>
</dbReference>
<dbReference type="SUPFAM" id="SSF48264">
    <property type="entry name" value="Cytochrome P450"/>
    <property type="match status" value="1"/>
</dbReference>
<dbReference type="Proteomes" id="UP000295818">
    <property type="component" value="Unassembled WGS sequence"/>
</dbReference>
<evidence type="ECO:0000313" key="3">
    <source>
        <dbReference type="EMBL" id="TCO23004.1"/>
    </source>
</evidence>
<evidence type="ECO:0000256" key="2">
    <source>
        <dbReference type="SAM" id="MobiDB-lite"/>
    </source>
</evidence>
<dbReference type="InterPro" id="IPR002397">
    <property type="entry name" value="Cyt_P450_B"/>
</dbReference>
<dbReference type="PANTHER" id="PTHR46696:SF1">
    <property type="entry name" value="CYTOCHROME P450 YJIB-RELATED"/>
    <property type="match status" value="1"/>
</dbReference>
<dbReference type="Pfam" id="PF00067">
    <property type="entry name" value="p450"/>
    <property type="match status" value="1"/>
</dbReference>